<organism evidence="3 4">
    <name type="scientific">Gillisia hiemivivida</name>
    <dbReference type="NCBI Taxonomy" id="291190"/>
    <lineage>
        <taxon>Bacteria</taxon>
        <taxon>Pseudomonadati</taxon>
        <taxon>Bacteroidota</taxon>
        <taxon>Flavobacteriia</taxon>
        <taxon>Flavobacteriales</taxon>
        <taxon>Flavobacteriaceae</taxon>
        <taxon>Gillisia</taxon>
    </lineage>
</organism>
<dbReference type="PANTHER" id="PTHR46268:SF26">
    <property type="entry name" value="UNIVERSAL STRESS PROTEIN MJ0577"/>
    <property type="match status" value="1"/>
</dbReference>
<dbReference type="Proteomes" id="UP000321367">
    <property type="component" value="Unassembled WGS sequence"/>
</dbReference>
<protein>
    <submittedName>
        <fullName evidence="3">Universal stress protein</fullName>
    </submittedName>
</protein>
<dbReference type="Pfam" id="PF00582">
    <property type="entry name" value="Usp"/>
    <property type="match status" value="1"/>
</dbReference>
<sequence>MKKKILLPTDFSKNSWDTILYASELYKNEECDFYLLNAFTYEVINLGINTPGNSKDRIYKIAKSKSEAQLEKVLEMINLRNLEYQHTYSIHAVNGNPLDAIKDFIETKDIELIIIGNKGETDALDIIYGRNAITIMEKIRNCPVLVIPNNLQYKDPKEIVFPTSYKTHFKRRELKFIFEISKLTNSPVRVLHVSKTDSLDKEQKEKRALLEECLDGLVYTFHWLDFDNVQTGLHLFVQSRGSEMIVFINKKHAFFDTLFSKPLVKELGQHAKVPVLVLHDLRN</sequence>
<gene>
    <name evidence="3" type="ORF">ES724_13095</name>
</gene>
<dbReference type="RefSeq" id="WP_146933617.1">
    <property type="nucleotide sequence ID" value="NZ_CBCSHZ010000021.1"/>
</dbReference>
<dbReference type="Gene3D" id="3.40.50.12370">
    <property type="match status" value="1"/>
</dbReference>
<comment type="caution">
    <text evidence="3">The sequence shown here is derived from an EMBL/GenBank/DDBJ whole genome shotgun (WGS) entry which is preliminary data.</text>
</comment>
<dbReference type="SUPFAM" id="SSF52402">
    <property type="entry name" value="Adenine nucleotide alpha hydrolases-like"/>
    <property type="match status" value="2"/>
</dbReference>
<proteinExistence type="inferred from homology"/>
<evidence type="ECO:0000256" key="1">
    <source>
        <dbReference type="ARBA" id="ARBA00008791"/>
    </source>
</evidence>
<dbReference type="EMBL" id="VORY01000018">
    <property type="protein sequence ID" value="TXD92708.1"/>
    <property type="molecule type" value="Genomic_DNA"/>
</dbReference>
<evidence type="ECO:0000259" key="2">
    <source>
        <dbReference type="Pfam" id="PF00582"/>
    </source>
</evidence>
<dbReference type="CDD" id="cd00293">
    <property type="entry name" value="USP-like"/>
    <property type="match status" value="1"/>
</dbReference>
<reference evidence="3 4" key="1">
    <citation type="submission" date="2019-08" db="EMBL/GenBank/DDBJ databases">
        <title>Genome sequence of Gillisia hiemivivida IC154 (type strain).</title>
        <authorList>
            <person name="Bowman J.P."/>
        </authorList>
    </citation>
    <scope>NUCLEOTIDE SEQUENCE [LARGE SCALE GENOMIC DNA]</scope>
    <source>
        <strain evidence="3 4">IC154</strain>
    </source>
</reference>
<dbReference type="InterPro" id="IPR006016">
    <property type="entry name" value="UspA"/>
</dbReference>
<evidence type="ECO:0000313" key="4">
    <source>
        <dbReference type="Proteomes" id="UP000321367"/>
    </source>
</evidence>
<feature type="domain" description="UspA" evidence="2">
    <location>
        <begin position="2"/>
        <end position="148"/>
    </location>
</feature>
<keyword evidence="4" id="KW-1185">Reference proteome</keyword>
<dbReference type="AlphaFoldDB" id="A0A5C6ZU54"/>
<accession>A0A5C6ZU54</accession>
<dbReference type="PANTHER" id="PTHR46268">
    <property type="entry name" value="STRESS RESPONSE PROTEIN NHAX"/>
    <property type="match status" value="1"/>
</dbReference>
<comment type="similarity">
    <text evidence="1">Belongs to the universal stress protein A family.</text>
</comment>
<evidence type="ECO:0000313" key="3">
    <source>
        <dbReference type="EMBL" id="TXD92708.1"/>
    </source>
</evidence>
<name>A0A5C6ZU54_9FLAO</name>
<dbReference type="OrthoDB" id="9788959at2"/>